<name>A0A1G4IF96_TRYEQ</name>
<dbReference type="RefSeq" id="XP_067081716.1">
    <property type="nucleotide sequence ID" value="XM_067225615.1"/>
</dbReference>
<keyword evidence="2" id="KW-1185">Reference proteome</keyword>
<dbReference type="SUPFAM" id="SSF144052">
    <property type="entry name" value="Thermophilic metalloprotease-like"/>
    <property type="match status" value="1"/>
</dbReference>
<evidence type="ECO:0000313" key="1">
    <source>
        <dbReference type="EMBL" id="SCU70982.1"/>
    </source>
</evidence>
<dbReference type="AlphaFoldDB" id="A0A1G4IF96"/>
<sequence length="682" mass="73757">MSSALQAARTCANTILWQSLRIDAFQGATPHVLLVVDHTPCTLQKVLLEGYIQELNRFNGEAPEAPNVVGPLRVGLHSSAKTPCFSKGFKSNWRVTYGVLPFKADRFLDDVRTLQAFLRLCGHPSDKASSESVTGDADGSVKAREKMRQMFDSLSWLLTPEERGEMEWEDPLFERLCNGSDRELLGCILIQRNAFQNELDKYRLRLDLFNMGLRVAEHNHLEIMSASADDVLASKCDGDSISDDTNCCLDNDELVHYMRSCSFKPDVAEAIGRAIADSIDVWSWSRKISRKEENGEGNDCRPLQVVPPASFQSALSNEGLWSLYSSGVLTWKGRALDGEGDGGTDGSVVPETSFITGPGAPLRIICCTGQVLTYDGGMEDCLLNTGYYAAAHASERNMVQNHRLRFAVHHAEPSNQGENAATAGAEEAAAATLLPMDGVGDTGRHGRLKKKEYLAMLKLKGAKDSTKCGLSHSCEEDVVRASGTDGSNVAGACVGSSIGGTFPVGEVISESFDLSKLNGTCDVFAYPSLSKAVTMAQPKPATLTIVKGVVTDISPDAPDELVELIELVRQTEGSCYVRELGIGLSPYLGRDRVVSDVTAFERQFGVHLSLGQRHPLFVKQSSKRNADGSVAVSVDGPVLKRRAGKYHIDVFLDAARLEMGDFTVDFTKGLVSSSAAPAAFAG</sequence>
<accession>A0A1G4IF96</accession>
<reference evidence="1" key="1">
    <citation type="submission" date="2016-09" db="EMBL/GenBank/DDBJ databases">
        <authorList>
            <person name="Hebert L."/>
            <person name="Moumen B."/>
        </authorList>
    </citation>
    <scope>NUCLEOTIDE SEQUENCE [LARGE SCALE GENOMIC DNA]</scope>
    <source>
        <strain evidence="1">OVI</strain>
    </source>
</reference>
<dbReference type="Proteomes" id="UP000195570">
    <property type="component" value="Unassembled WGS sequence"/>
</dbReference>
<comment type="caution">
    <text evidence="1">The sequence shown here is derived from an EMBL/GenBank/DDBJ whole genome shotgun (WGS) entry which is preliminary data.</text>
</comment>
<proteinExistence type="predicted"/>
<gene>
    <name evidence="1" type="ORF">TEOVI_000256200</name>
</gene>
<evidence type="ECO:0000313" key="2">
    <source>
        <dbReference type="Proteomes" id="UP000195570"/>
    </source>
</evidence>
<dbReference type="GeneID" id="92376502"/>
<dbReference type="EMBL" id="CZPT02001548">
    <property type="protein sequence ID" value="SCU70982.1"/>
    <property type="molecule type" value="Genomic_DNA"/>
</dbReference>
<dbReference type="VEuPathDB" id="TriTrypDB:TEOVI_000256200"/>
<organism evidence="1 2">
    <name type="scientific">Trypanosoma equiperdum</name>
    <dbReference type="NCBI Taxonomy" id="5694"/>
    <lineage>
        <taxon>Eukaryota</taxon>
        <taxon>Discoba</taxon>
        <taxon>Euglenozoa</taxon>
        <taxon>Kinetoplastea</taxon>
        <taxon>Metakinetoplastina</taxon>
        <taxon>Trypanosomatida</taxon>
        <taxon>Trypanosomatidae</taxon>
        <taxon>Trypanosoma</taxon>
    </lineage>
</organism>
<protein>
    <submittedName>
        <fullName evidence="1">Uncharacterized protein</fullName>
    </submittedName>
</protein>